<dbReference type="InterPro" id="IPR047201">
    <property type="entry name" value="ERI-1_3'hExo-like"/>
</dbReference>
<dbReference type="Gene3D" id="3.30.420.10">
    <property type="entry name" value="Ribonuclease H-like superfamily/Ribonuclease H"/>
    <property type="match status" value="1"/>
</dbReference>
<dbReference type="Proteomes" id="UP000563151">
    <property type="component" value="Unassembled WGS sequence"/>
</dbReference>
<evidence type="ECO:0000256" key="1">
    <source>
        <dbReference type="ARBA" id="ARBA00022722"/>
    </source>
</evidence>
<dbReference type="PANTHER" id="PTHR23044">
    <property type="entry name" value="3'-5' EXONUCLEASE ERI1-RELATED"/>
    <property type="match status" value="1"/>
</dbReference>
<dbReference type="Pfam" id="PF00929">
    <property type="entry name" value="RNase_T"/>
    <property type="match status" value="1"/>
</dbReference>
<dbReference type="GO" id="GO:0003676">
    <property type="term" value="F:nucleic acid binding"/>
    <property type="evidence" value="ECO:0007669"/>
    <property type="project" value="InterPro"/>
</dbReference>
<dbReference type="InterPro" id="IPR051274">
    <property type="entry name" value="3-5_Exoribonuclease"/>
</dbReference>
<proteinExistence type="predicted"/>
<dbReference type="SUPFAM" id="SSF53098">
    <property type="entry name" value="Ribonuclease H-like"/>
    <property type="match status" value="1"/>
</dbReference>
<dbReference type="InterPro" id="IPR012337">
    <property type="entry name" value="RNaseH-like_sf"/>
</dbReference>
<dbReference type="GO" id="GO:0000175">
    <property type="term" value="F:3'-5'-RNA exonuclease activity"/>
    <property type="evidence" value="ECO:0007669"/>
    <property type="project" value="InterPro"/>
</dbReference>
<comment type="caution">
    <text evidence="5">The sequence shown here is derived from an EMBL/GenBank/DDBJ whole genome shotgun (WGS) entry which is preliminary data.</text>
</comment>
<protein>
    <submittedName>
        <fullName evidence="5">Exonuclease domain-containing protein</fullName>
    </submittedName>
</protein>
<dbReference type="RefSeq" id="WP_173680267.1">
    <property type="nucleotide sequence ID" value="NZ_JAAZWO010000034.1"/>
</dbReference>
<accession>A0A923ECX5</accession>
<keyword evidence="2" id="KW-0378">Hydrolase</keyword>
<dbReference type="AlphaFoldDB" id="A0A923ECX5"/>
<dbReference type="PANTHER" id="PTHR23044:SF61">
    <property type="entry name" value="3'-5' EXORIBONUCLEASE 1-RELATED"/>
    <property type="match status" value="1"/>
</dbReference>
<dbReference type="InterPro" id="IPR036397">
    <property type="entry name" value="RNaseH_sf"/>
</dbReference>
<evidence type="ECO:0000313" key="5">
    <source>
        <dbReference type="EMBL" id="MBC2399727.1"/>
    </source>
</evidence>
<evidence type="ECO:0000313" key="6">
    <source>
        <dbReference type="Proteomes" id="UP000563151"/>
    </source>
</evidence>
<keyword evidence="6" id="KW-1185">Reference proteome</keyword>
<gene>
    <name evidence="5" type="ORF">HGG79_18435</name>
</gene>
<keyword evidence="1" id="KW-0540">Nuclease</keyword>
<evidence type="ECO:0000256" key="2">
    <source>
        <dbReference type="ARBA" id="ARBA00022801"/>
    </source>
</evidence>
<evidence type="ECO:0000259" key="4">
    <source>
        <dbReference type="SMART" id="SM00479"/>
    </source>
</evidence>
<name>A0A923ECX5_CLOTT</name>
<dbReference type="SMART" id="SM00479">
    <property type="entry name" value="EXOIII"/>
    <property type="match status" value="1"/>
</dbReference>
<dbReference type="InterPro" id="IPR013520">
    <property type="entry name" value="Ribonucl_H"/>
</dbReference>
<dbReference type="EMBL" id="JAAZWO010000034">
    <property type="protein sequence ID" value="MBC2399727.1"/>
    <property type="molecule type" value="Genomic_DNA"/>
</dbReference>
<evidence type="ECO:0000256" key="3">
    <source>
        <dbReference type="ARBA" id="ARBA00022839"/>
    </source>
</evidence>
<keyword evidence="3 5" id="KW-0269">Exonuclease</keyword>
<dbReference type="CDD" id="cd06133">
    <property type="entry name" value="ERI-1_3'hExo_like"/>
    <property type="match status" value="1"/>
</dbReference>
<feature type="domain" description="Exonuclease" evidence="4">
    <location>
        <begin position="2"/>
        <end position="183"/>
    </location>
</feature>
<organism evidence="5 6">
    <name type="scientific">Clostridium tetanomorphum</name>
    <dbReference type="NCBI Taxonomy" id="1553"/>
    <lineage>
        <taxon>Bacteria</taxon>
        <taxon>Bacillati</taxon>
        <taxon>Bacillota</taxon>
        <taxon>Clostridia</taxon>
        <taxon>Eubacteriales</taxon>
        <taxon>Clostridiaceae</taxon>
        <taxon>Clostridium</taxon>
    </lineage>
</organism>
<reference evidence="5 6" key="1">
    <citation type="submission" date="2020-04" db="EMBL/GenBank/DDBJ databases">
        <title>Genomic insights into acetone-butanol-ethanol (ABE) fermentation by sequencing solventogenic clostridia strains.</title>
        <authorList>
            <person name="Brown S."/>
        </authorList>
    </citation>
    <scope>NUCLEOTIDE SEQUENCE [LARGE SCALE GENOMIC DNA]</scope>
    <source>
        <strain evidence="5 6">DJ011</strain>
    </source>
</reference>
<sequence>MNYIVFDLEFNQSYNSIEENKKCPFEIIQIGAVKLNKDLNIISTFNKFVKPELYTTINPYVEQITGITIDKVANSQSFEKIYNEFVYFLGEESILCVWGMSDIKELFRNIEYHKLHLSLIPKRYINIQLYASKHFNNQKGIYIGLSNAVKLLNIPIKNQFHDAFNDAYYTAEVFKKIYNKEIKTNIYNFNKYKNSTTHNTPKTRLDWDNLIKQFQKMFDREITLEEQSMIKLAYMMGKTNQFQIPHLNNSKDEGNKI</sequence>